<organism evidence="3 4">
    <name type="scientific">Triparma retinervis</name>
    <dbReference type="NCBI Taxonomy" id="2557542"/>
    <lineage>
        <taxon>Eukaryota</taxon>
        <taxon>Sar</taxon>
        <taxon>Stramenopiles</taxon>
        <taxon>Ochrophyta</taxon>
        <taxon>Bolidophyceae</taxon>
        <taxon>Parmales</taxon>
        <taxon>Triparmaceae</taxon>
        <taxon>Triparma</taxon>
    </lineage>
</organism>
<dbReference type="AlphaFoldDB" id="A0A9W7DY45"/>
<feature type="compositionally biased region" description="Low complexity" evidence="1">
    <location>
        <begin position="108"/>
        <end position="131"/>
    </location>
</feature>
<evidence type="ECO:0000313" key="4">
    <source>
        <dbReference type="Proteomes" id="UP001165082"/>
    </source>
</evidence>
<protein>
    <submittedName>
        <fullName evidence="3">Uncharacterized protein</fullName>
    </submittedName>
</protein>
<feature type="chain" id="PRO_5040890967" evidence="2">
    <location>
        <begin position="17"/>
        <end position="291"/>
    </location>
</feature>
<name>A0A9W7DY45_9STRA</name>
<feature type="signal peptide" evidence="2">
    <location>
        <begin position="1"/>
        <end position="16"/>
    </location>
</feature>
<evidence type="ECO:0000256" key="1">
    <source>
        <dbReference type="SAM" id="MobiDB-lite"/>
    </source>
</evidence>
<proteinExistence type="predicted"/>
<feature type="non-terminal residue" evidence="3">
    <location>
        <position position="1"/>
    </location>
</feature>
<keyword evidence="4" id="KW-1185">Reference proteome</keyword>
<comment type="caution">
    <text evidence="3">The sequence shown here is derived from an EMBL/GenBank/DDBJ whole genome shotgun (WGS) entry which is preliminary data.</text>
</comment>
<evidence type="ECO:0000313" key="3">
    <source>
        <dbReference type="EMBL" id="GMH59088.1"/>
    </source>
</evidence>
<feature type="region of interest" description="Disordered" evidence="1">
    <location>
        <begin position="100"/>
        <end position="171"/>
    </location>
</feature>
<evidence type="ECO:0000256" key="2">
    <source>
        <dbReference type="SAM" id="SignalP"/>
    </source>
</evidence>
<dbReference type="EMBL" id="BRXZ01005032">
    <property type="protein sequence ID" value="GMH59088.1"/>
    <property type="molecule type" value="Genomic_DNA"/>
</dbReference>
<dbReference type="Proteomes" id="UP001165082">
    <property type="component" value="Unassembled WGS sequence"/>
</dbReference>
<reference evidence="3" key="1">
    <citation type="submission" date="2022-07" db="EMBL/GenBank/DDBJ databases">
        <title>Genome analysis of Parmales, a sister group of diatoms, reveals the evolutionary specialization of diatoms from phago-mixotrophs to photoautotrophs.</title>
        <authorList>
            <person name="Ban H."/>
            <person name="Sato S."/>
            <person name="Yoshikawa S."/>
            <person name="Kazumasa Y."/>
            <person name="Nakamura Y."/>
            <person name="Ichinomiya M."/>
            <person name="Saitoh K."/>
            <person name="Sato N."/>
            <person name="Blanc-Mathieu R."/>
            <person name="Endo H."/>
            <person name="Kuwata A."/>
            <person name="Ogata H."/>
        </authorList>
    </citation>
    <scope>NUCLEOTIDE SEQUENCE</scope>
</reference>
<accession>A0A9W7DY45</accession>
<feature type="compositionally biased region" description="Pro residues" evidence="1">
    <location>
        <begin position="132"/>
        <end position="155"/>
    </location>
</feature>
<keyword evidence="2" id="KW-0732">Signal</keyword>
<gene>
    <name evidence="3" type="ORF">TrRE_jg2807</name>
</gene>
<sequence length="291" mass="31089">LMRFFLFLLLAHTAIANTLTEGCVNAPDGVPITNKNPARASTTCSQIQAKFEQKKALNDAQPRVAQFYRNHCDPSNNWKNSAVQCCETCGAAAEFIGISNYTPPPTSSPTDSPTTPSPTASPTAAPTASPTTTPPTASPTTTPPTASPTTTPPTATPTSSPTQCTDTLGDHTSFNGRKKTCADFLTKGKYKLDNERPVDSYYKRNCVRQDIWPGFNVLCCASCAELKILISTSAPTANEVIYGNPANFVNMFEGATAWGAKYAYTKNTPSNVCNLIAWGDPNGPSLCWTTI</sequence>